<protein>
    <submittedName>
        <fullName evidence="1">Uncharacterized protein</fullName>
    </submittedName>
</protein>
<comment type="caution">
    <text evidence="1">The sequence shown here is derived from an EMBL/GenBank/DDBJ whole genome shotgun (WGS) entry which is preliminary data.</text>
</comment>
<proteinExistence type="predicted"/>
<sequence length="37" mass="4073">MKTVMALCNSGLVGELMGVPLWSSLRQQPDRGSRTRP</sequence>
<dbReference type="AlphaFoldDB" id="X7YMW8"/>
<dbReference type="Proteomes" id="UP000020561">
    <property type="component" value="Unassembled WGS sequence"/>
</dbReference>
<organism evidence="1 2">
    <name type="scientific">Mycobacterium kansasii 662</name>
    <dbReference type="NCBI Taxonomy" id="1299326"/>
    <lineage>
        <taxon>Bacteria</taxon>
        <taxon>Bacillati</taxon>
        <taxon>Actinomycetota</taxon>
        <taxon>Actinomycetes</taxon>
        <taxon>Mycobacteriales</taxon>
        <taxon>Mycobacteriaceae</taxon>
        <taxon>Mycobacterium</taxon>
    </lineage>
</organism>
<name>X7YMW8_MYCKA</name>
<gene>
    <name evidence="1" type="ORF">I545_6277</name>
</gene>
<reference evidence="1 2" key="1">
    <citation type="submission" date="2013-12" db="EMBL/GenBank/DDBJ databases">
        <authorList>
            <person name="Brown-Elliot B."/>
            <person name="Wallace R."/>
            <person name="Lenaerts A."/>
            <person name="Ordway D."/>
            <person name="DeGroote M.A."/>
            <person name="Parker T."/>
            <person name="Sizemore C."/>
            <person name="Tallon L.J."/>
            <person name="Sadzewicz L.K."/>
            <person name="Sengamalay N."/>
            <person name="Fraser C.M."/>
            <person name="Hine E."/>
            <person name="Shefchek K.A."/>
            <person name="Das S.P."/>
            <person name="Tettelin H."/>
        </authorList>
    </citation>
    <scope>NUCLEOTIDE SEQUENCE [LARGE SCALE GENOMIC DNA]</scope>
    <source>
        <strain evidence="1 2">662</strain>
    </source>
</reference>
<dbReference type="EMBL" id="JAOA01000016">
    <property type="protein sequence ID" value="EUA07828.1"/>
    <property type="molecule type" value="Genomic_DNA"/>
</dbReference>
<evidence type="ECO:0000313" key="1">
    <source>
        <dbReference type="EMBL" id="EUA07828.1"/>
    </source>
</evidence>
<accession>X7YMW8</accession>
<evidence type="ECO:0000313" key="2">
    <source>
        <dbReference type="Proteomes" id="UP000020561"/>
    </source>
</evidence>